<dbReference type="RefSeq" id="XP_004259095.1">
    <property type="nucleotide sequence ID" value="XM_004259047.1"/>
</dbReference>
<gene>
    <name evidence="1" type="ORF">EIN_122450</name>
</gene>
<dbReference type="AlphaFoldDB" id="A0A0A1UG41"/>
<protein>
    <submittedName>
        <fullName evidence="1">Uncharacterized protein</fullName>
    </submittedName>
</protein>
<dbReference type="Proteomes" id="UP000014680">
    <property type="component" value="Unassembled WGS sequence"/>
</dbReference>
<dbReference type="VEuPathDB" id="AmoebaDB:EIN_122450"/>
<organism evidence="1 2">
    <name type="scientific">Entamoeba invadens IP1</name>
    <dbReference type="NCBI Taxonomy" id="370355"/>
    <lineage>
        <taxon>Eukaryota</taxon>
        <taxon>Amoebozoa</taxon>
        <taxon>Evosea</taxon>
        <taxon>Archamoebae</taxon>
        <taxon>Mastigamoebida</taxon>
        <taxon>Entamoebidae</taxon>
        <taxon>Entamoeba</taxon>
    </lineage>
</organism>
<sequence length="359" mass="41928">MSSETHPSHETKENPYQKSILYLSAIELFMMEQLGYSFLISSNIRNKKSIKLDEGCKYFPVQKVFNEKGKLLFDETNEFNIHQTSTHTKFQNYSKCSSSEKYEKTETLTNRQNDKRKVAKTQRDLIPRLKDFFNSIITNWLSNNKDKIENSNDVDKLKLDQTQTKKSESKSFTSTMLKMLPIKQFEKIKVVLRNFAMAGPGLMLYTVLKNFFGQNKTKQVLIYNENATQNIKESCTELQVYMDEKTTQKMPFYQFRNMIMTETNTIKIDTPKKTEERKIGGAFVPINVDDFKPKIIQKENTTLDDQNKMQFVTLLRNLSPHSLENIRKELNNILNEKNKTTVVSEPPPIIDLTKTMLDK</sequence>
<dbReference type="EMBL" id="KB206380">
    <property type="protein sequence ID" value="ELP92324.1"/>
    <property type="molecule type" value="Genomic_DNA"/>
</dbReference>
<dbReference type="GeneID" id="14891301"/>
<name>A0A0A1UG41_ENTIV</name>
<proteinExistence type="predicted"/>
<accession>A0A0A1UG41</accession>
<dbReference type="KEGG" id="eiv:EIN_122450"/>
<evidence type="ECO:0000313" key="1">
    <source>
        <dbReference type="EMBL" id="ELP92324.1"/>
    </source>
</evidence>
<evidence type="ECO:0000313" key="2">
    <source>
        <dbReference type="Proteomes" id="UP000014680"/>
    </source>
</evidence>
<keyword evidence="2" id="KW-1185">Reference proteome</keyword>
<reference evidence="1 2" key="1">
    <citation type="submission" date="2012-10" db="EMBL/GenBank/DDBJ databases">
        <authorList>
            <person name="Zafar N."/>
            <person name="Inman J."/>
            <person name="Hall N."/>
            <person name="Lorenzi H."/>
            <person name="Caler E."/>
        </authorList>
    </citation>
    <scope>NUCLEOTIDE SEQUENCE [LARGE SCALE GENOMIC DNA]</scope>
    <source>
        <strain evidence="1 2">IP1</strain>
    </source>
</reference>